<feature type="chain" id="PRO_5041259640" evidence="1">
    <location>
        <begin position="24"/>
        <end position="148"/>
    </location>
</feature>
<reference evidence="3" key="1">
    <citation type="submission" date="2022-04" db="EMBL/GenBank/DDBJ databases">
        <title>Desulfatitalea alkaliphila sp. nov., a novel anaerobic sulfate-reducing bacterium isolated from terrestrial mud volcano, Taman Peninsula, Russia.</title>
        <authorList>
            <person name="Khomyakova M.A."/>
            <person name="Merkel A.Y."/>
            <person name="Slobodkin A.I."/>
        </authorList>
    </citation>
    <scope>NUCLEOTIDE SEQUENCE</scope>
    <source>
        <strain evidence="3">M08but</strain>
    </source>
</reference>
<organism evidence="3 4">
    <name type="scientific">Desulfatitalea alkaliphila</name>
    <dbReference type="NCBI Taxonomy" id="2929485"/>
    <lineage>
        <taxon>Bacteria</taxon>
        <taxon>Pseudomonadati</taxon>
        <taxon>Thermodesulfobacteriota</taxon>
        <taxon>Desulfobacteria</taxon>
        <taxon>Desulfobacterales</taxon>
        <taxon>Desulfosarcinaceae</taxon>
        <taxon>Desulfatitalea</taxon>
    </lineage>
</organism>
<keyword evidence="4" id="KW-1185">Reference proteome</keyword>
<feature type="signal peptide" evidence="1">
    <location>
        <begin position="1"/>
        <end position="23"/>
    </location>
</feature>
<dbReference type="PANTHER" id="PTHR38731">
    <property type="entry name" value="LIPL45-RELATED LIPOPROTEIN-RELATED"/>
    <property type="match status" value="1"/>
</dbReference>
<sequence>MRHAIACLLCLGLVWIGTSTAVAEEIFISIVKSVEGGATITRGDTTHAVTSGMEVKRADIIRTDRNGHVGLVFSDDTRISIGPGTELTIDSYLFEPLENNLSFVLRLVRGTVSYLSGQIAKLAPEAVQLVLPAATIGVRGTHVLIKVD</sequence>
<evidence type="ECO:0000259" key="2">
    <source>
        <dbReference type="Pfam" id="PF04773"/>
    </source>
</evidence>
<evidence type="ECO:0000313" key="3">
    <source>
        <dbReference type="EMBL" id="MCJ8499492.1"/>
    </source>
</evidence>
<evidence type="ECO:0000256" key="1">
    <source>
        <dbReference type="SAM" id="SignalP"/>
    </source>
</evidence>
<dbReference type="EMBL" id="JALJRB010000002">
    <property type="protein sequence ID" value="MCJ8499492.1"/>
    <property type="molecule type" value="Genomic_DNA"/>
</dbReference>
<dbReference type="RefSeq" id="WP_246902843.1">
    <property type="nucleotide sequence ID" value="NZ_JALJRB010000002.1"/>
</dbReference>
<dbReference type="AlphaFoldDB" id="A0AA41QZV3"/>
<protein>
    <submittedName>
        <fullName evidence="3">FecR domain-containing protein</fullName>
    </submittedName>
</protein>
<dbReference type="Pfam" id="PF04773">
    <property type="entry name" value="FecR"/>
    <property type="match status" value="1"/>
</dbReference>
<dbReference type="InterPro" id="IPR006860">
    <property type="entry name" value="FecR"/>
</dbReference>
<dbReference type="Proteomes" id="UP001165427">
    <property type="component" value="Unassembled WGS sequence"/>
</dbReference>
<proteinExistence type="predicted"/>
<keyword evidence="1" id="KW-0732">Signal</keyword>
<accession>A0AA41QZV3</accession>
<comment type="caution">
    <text evidence="3">The sequence shown here is derived from an EMBL/GenBank/DDBJ whole genome shotgun (WGS) entry which is preliminary data.</text>
</comment>
<evidence type="ECO:0000313" key="4">
    <source>
        <dbReference type="Proteomes" id="UP001165427"/>
    </source>
</evidence>
<gene>
    <name evidence="3" type="ORF">MRX98_02810</name>
</gene>
<feature type="domain" description="FecR protein" evidence="2">
    <location>
        <begin position="59"/>
        <end position="145"/>
    </location>
</feature>
<name>A0AA41QZV3_9BACT</name>